<evidence type="ECO:0000313" key="14">
    <source>
        <dbReference type="EMBL" id="MDQ0275242.1"/>
    </source>
</evidence>
<dbReference type="GO" id="GO:0016491">
    <property type="term" value="F:oxidoreductase activity"/>
    <property type="evidence" value="ECO:0007669"/>
    <property type="project" value="UniProtKB-KW"/>
</dbReference>
<keyword evidence="6 12" id="KW-0819">tRNA processing</keyword>
<evidence type="ECO:0000256" key="7">
    <source>
        <dbReference type="ARBA" id="ARBA00022857"/>
    </source>
</evidence>
<keyword evidence="5 12" id="KW-0288">FMN</keyword>
<gene>
    <name evidence="14" type="ORF">J2S72_001267</name>
</gene>
<keyword evidence="3" id="KW-0820">tRNA-binding</keyword>
<keyword evidence="8" id="KW-0694">RNA-binding</keyword>
<name>A0ABU0AWR5_9FIRM</name>
<evidence type="ECO:0000256" key="6">
    <source>
        <dbReference type="ARBA" id="ARBA00022694"/>
    </source>
</evidence>
<comment type="caution">
    <text evidence="14">The sequence shown here is derived from an EMBL/GenBank/DDBJ whole genome shotgun (WGS) entry which is preliminary data.</text>
</comment>
<evidence type="ECO:0000256" key="9">
    <source>
        <dbReference type="ARBA" id="ARBA00023002"/>
    </source>
</evidence>
<keyword evidence="4 12" id="KW-0285">Flavoprotein</keyword>
<dbReference type="Proteomes" id="UP001236559">
    <property type="component" value="Unassembled WGS sequence"/>
</dbReference>
<dbReference type="SUPFAM" id="SSF51395">
    <property type="entry name" value="FMN-linked oxidoreductases"/>
    <property type="match status" value="1"/>
</dbReference>
<keyword evidence="15" id="KW-1185">Reference proteome</keyword>
<dbReference type="InterPro" id="IPR035587">
    <property type="entry name" value="DUS-like_FMN-bd"/>
</dbReference>
<dbReference type="InterPro" id="IPR004652">
    <property type="entry name" value="DusB-like"/>
</dbReference>
<dbReference type="EC" id="1.3.1.-" evidence="12"/>
<evidence type="ECO:0000259" key="13">
    <source>
        <dbReference type="Pfam" id="PF01207"/>
    </source>
</evidence>
<dbReference type="InterPro" id="IPR024036">
    <property type="entry name" value="tRNA-dHydroUridine_Synthase_C"/>
</dbReference>
<evidence type="ECO:0000256" key="4">
    <source>
        <dbReference type="ARBA" id="ARBA00022630"/>
    </source>
</evidence>
<comment type="catalytic activity">
    <reaction evidence="10">
        <text>a 5,6-dihydrouridine in tRNA + NADP(+) = a uridine in tRNA + NADPH + H(+)</text>
        <dbReference type="Rhea" id="RHEA:23624"/>
        <dbReference type="Rhea" id="RHEA-COMP:13339"/>
        <dbReference type="Rhea" id="RHEA-COMP:13887"/>
        <dbReference type="ChEBI" id="CHEBI:15378"/>
        <dbReference type="ChEBI" id="CHEBI:57783"/>
        <dbReference type="ChEBI" id="CHEBI:58349"/>
        <dbReference type="ChEBI" id="CHEBI:65315"/>
        <dbReference type="ChEBI" id="CHEBI:74443"/>
    </reaction>
</comment>
<sequence>MELMLAPMAGYTDKVYRGIAVDMGCNSTITEMVSAKALFYNDKKTLELMELNNNEKNAQIQLFGNDPKVFSDIVDKIPKNFKFININMGCPAPKIVKNGSGSALLDSPDLCADIVRAIKSETDTPVSIKIRKGIFNRNQGIEVAKKCEKAGASMIIVHGRTREEYYSGNNDWDFIKNLKESVSIDVIGNGDIKNYEDAKRAVEFSGVDGLAIGRGAIGNPFIFKEINYRERNLYYEEPSLEEKMNMFLNHLRLLIEYKGQRIGIREMRKQFVGYSFGLRNSKNMRNQLNKLDEYEEVEKLIKEYVSKYADSLTLQGFFNIIG</sequence>
<evidence type="ECO:0000256" key="1">
    <source>
        <dbReference type="ARBA" id="ARBA00001917"/>
    </source>
</evidence>
<dbReference type="Pfam" id="PF01207">
    <property type="entry name" value="Dus"/>
    <property type="match status" value="1"/>
</dbReference>
<accession>A0ABU0AWR5</accession>
<dbReference type="InterPro" id="IPR001269">
    <property type="entry name" value="DUS_fam"/>
</dbReference>
<dbReference type="InterPro" id="IPR018517">
    <property type="entry name" value="tRNA_hU_synthase_CS"/>
</dbReference>
<evidence type="ECO:0000256" key="2">
    <source>
        <dbReference type="ARBA" id="ARBA00002790"/>
    </source>
</evidence>
<evidence type="ECO:0000256" key="8">
    <source>
        <dbReference type="ARBA" id="ARBA00022884"/>
    </source>
</evidence>
<reference evidence="14 15" key="1">
    <citation type="submission" date="2023-07" db="EMBL/GenBank/DDBJ databases">
        <title>Genomic Encyclopedia of Type Strains, Phase IV (KMG-IV): sequencing the most valuable type-strain genomes for metagenomic binning, comparative biology and taxonomic classification.</title>
        <authorList>
            <person name="Goeker M."/>
        </authorList>
    </citation>
    <scope>NUCLEOTIDE SEQUENCE [LARGE SCALE GENOMIC DNA]</scope>
    <source>
        <strain evidence="14 15">DSM 22616</strain>
    </source>
</reference>
<dbReference type="Gene3D" id="1.10.1200.80">
    <property type="entry name" value="Putative flavin oxidoreducatase, domain 2"/>
    <property type="match status" value="1"/>
</dbReference>
<evidence type="ECO:0000256" key="10">
    <source>
        <dbReference type="ARBA" id="ARBA00048205"/>
    </source>
</evidence>
<comment type="function">
    <text evidence="2 12">Catalyzes the synthesis of 5,6-dihydrouridine (D), a modified base found in the D-loop of most tRNAs, via the reduction of the C5-C6 double bond in target uridines.</text>
</comment>
<comment type="similarity">
    <text evidence="12">Belongs to the dus family.</text>
</comment>
<evidence type="ECO:0000256" key="11">
    <source>
        <dbReference type="ARBA" id="ARBA00048802"/>
    </source>
</evidence>
<evidence type="ECO:0000313" key="15">
    <source>
        <dbReference type="Proteomes" id="UP001236559"/>
    </source>
</evidence>
<dbReference type="PANTHER" id="PTHR45846:SF1">
    <property type="entry name" value="TRNA-DIHYDROURIDINE(47) SYNTHASE [NAD(P)(+)]-LIKE"/>
    <property type="match status" value="1"/>
</dbReference>
<evidence type="ECO:0000256" key="3">
    <source>
        <dbReference type="ARBA" id="ARBA00022555"/>
    </source>
</evidence>
<dbReference type="CDD" id="cd02801">
    <property type="entry name" value="DUS_like_FMN"/>
    <property type="match status" value="1"/>
</dbReference>
<dbReference type="NCBIfam" id="TIGR00737">
    <property type="entry name" value="nifR3_yhdG"/>
    <property type="match status" value="1"/>
</dbReference>
<protein>
    <recommendedName>
        <fullName evidence="12">tRNA-dihydrouridine synthase</fullName>
        <ecNumber evidence="12">1.3.1.-</ecNumber>
    </recommendedName>
</protein>
<keyword evidence="9 12" id="KW-0560">Oxidoreductase</keyword>
<comment type="cofactor">
    <cofactor evidence="1 12">
        <name>FMN</name>
        <dbReference type="ChEBI" id="CHEBI:58210"/>
    </cofactor>
</comment>
<evidence type="ECO:0000256" key="5">
    <source>
        <dbReference type="ARBA" id="ARBA00022643"/>
    </source>
</evidence>
<evidence type="ECO:0000256" key="12">
    <source>
        <dbReference type="PIRNR" id="PIRNR006621"/>
    </source>
</evidence>
<proteinExistence type="inferred from homology"/>
<dbReference type="PANTHER" id="PTHR45846">
    <property type="entry name" value="TRNA-DIHYDROURIDINE(47) SYNTHASE [NAD(P)(+)]-LIKE"/>
    <property type="match status" value="1"/>
</dbReference>
<dbReference type="Gene3D" id="3.20.20.70">
    <property type="entry name" value="Aldolase class I"/>
    <property type="match status" value="1"/>
</dbReference>
<feature type="domain" description="DUS-like FMN-binding" evidence="13">
    <location>
        <begin position="4"/>
        <end position="303"/>
    </location>
</feature>
<dbReference type="PROSITE" id="PS01136">
    <property type="entry name" value="UPF0034"/>
    <property type="match status" value="1"/>
</dbReference>
<comment type="catalytic activity">
    <reaction evidence="11">
        <text>a 5,6-dihydrouridine in tRNA + NAD(+) = a uridine in tRNA + NADH + H(+)</text>
        <dbReference type="Rhea" id="RHEA:54452"/>
        <dbReference type="Rhea" id="RHEA-COMP:13339"/>
        <dbReference type="Rhea" id="RHEA-COMP:13887"/>
        <dbReference type="ChEBI" id="CHEBI:15378"/>
        <dbReference type="ChEBI" id="CHEBI:57540"/>
        <dbReference type="ChEBI" id="CHEBI:57945"/>
        <dbReference type="ChEBI" id="CHEBI:65315"/>
        <dbReference type="ChEBI" id="CHEBI:74443"/>
    </reaction>
</comment>
<dbReference type="InterPro" id="IPR013785">
    <property type="entry name" value="Aldolase_TIM"/>
</dbReference>
<dbReference type="RefSeq" id="WP_023056462.1">
    <property type="nucleotide sequence ID" value="NZ_JAUSTN010000006.1"/>
</dbReference>
<dbReference type="EMBL" id="JAUSTN010000006">
    <property type="protein sequence ID" value="MDQ0275242.1"/>
    <property type="molecule type" value="Genomic_DNA"/>
</dbReference>
<organism evidence="14 15">
    <name type="scientific">Peptoniphilus koenoeneniae</name>
    <dbReference type="NCBI Taxonomy" id="507751"/>
    <lineage>
        <taxon>Bacteria</taxon>
        <taxon>Bacillati</taxon>
        <taxon>Bacillota</taxon>
        <taxon>Tissierellia</taxon>
        <taxon>Tissierellales</taxon>
        <taxon>Peptoniphilaceae</taxon>
        <taxon>Peptoniphilus</taxon>
    </lineage>
</organism>
<dbReference type="PIRSF" id="PIRSF006621">
    <property type="entry name" value="Dus"/>
    <property type="match status" value="1"/>
</dbReference>
<keyword evidence="7" id="KW-0521">NADP</keyword>